<dbReference type="InterPro" id="IPR004360">
    <property type="entry name" value="Glyas_Fos-R_dOase_dom"/>
</dbReference>
<dbReference type="Gene3D" id="3.10.180.10">
    <property type="entry name" value="2,3-Dihydroxybiphenyl 1,2-Dioxygenase, domain 1"/>
    <property type="match status" value="1"/>
</dbReference>
<dbReference type="InterPro" id="IPR037523">
    <property type="entry name" value="VOC_core"/>
</dbReference>
<dbReference type="Pfam" id="PF00903">
    <property type="entry name" value="Glyoxalase"/>
    <property type="match status" value="1"/>
</dbReference>
<organism evidence="2 3">
    <name type="scientific">Asticcacaulis biprosthecium C19</name>
    <dbReference type="NCBI Taxonomy" id="715226"/>
    <lineage>
        <taxon>Bacteria</taxon>
        <taxon>Pseudomonadati</taxon>
        <taxon>Pseudomonadota</taxon>
        <taxon>Alphaproteobacteria</taxon>
        <taxon>Caulobacterales</taxon>
        <taxon>Caulobacteraceae</taxon>
        <taxon>Asticcacaulis</taxon>
    </lineage>
</organism>
<evidence type="ECO:0000313" key="3">
    <source>
        <dbReference type="Proteomes" id="UP000006512"/>
    </source>
</evidence>
<evidence type="ECO:0000259" key="1">
    <source>
        <dbReference type="PROSITE" id="PS51819"/>
    </source>
</evidence>
<dbReference type="PANTHER" id="PTHR34109:SF1">
    <property type="entry name" value="VOC DOMAIN-CONTAINING PROTEIN"/>
    <property type="match status" value="1"/>
</dbReference>
<dbReference type="Proteomes" id="UP000006512">
    <property type="component" value="Unassembled WGS sequence"/>
</dbReference>
<keyword evidence="3" id="KW-1185">Reference proteome</keyword>
<keyword evidence="2" id="KW-0223">Dioxygenase</keyword>
<dbReference type="InterPro" id="IPR029068">
    <property type="entry name" value="Glyas_Bleomycin-R_OHBP_Dase"/>
</dbReference>
<dbReference type="PROSITE" id="PS51819">
    <property type="entry name" value="VOC"/>
    <property type="match status" value="1"/>
</dbReference>
<reference evidence="3" key="1">
    <citation type="submission" date="2011-03" db="EMBL/GenBank/DDBJ databases">
        <title>Draft genome sequence of Brevundimonas diminuta.</title>
        <authorList>
            <person name="Brown P.J.B."/>
            <person name="Buechlein A."/>
            <person name="Hemmerich C."/>
            <person name="Brun Y.V."/>
        </authorList>
    </citation>
    <scope>NUCLEOTIDE SEQUENCE [LARGE SCALE GENOMIC DNA]</scope>
    <source>
        <strain evidence="3">C19</strain>
    </source>
</reference>
<name>F4QIP1_9CAUL</name>
<protein>
    <submittedName>
        <fullName evidence="2">Glyoxalase/Bleomycin resistance protein/Dioxygenase superfamily protein</fullName>
    </submittedName>
</protein>
<dbReference type="RefSeq" id="WP_006270966.1">
    <property type="nucleotide sequence ID" value="NZ_GL883077.1"/>
</dbReference>
<dbReference type="STRING" id="715226.ABI_02320"/>
<dbReference type="eggNOG" id="COG2764">
    <property type="taxonomic scope" value="Bacteria"/>
</dbReference>
<accession>F4QIP1</accession>
<dbReference type="AlphaFoldDB" id="F4QIP1"/>
<dbReference type="HOGENOM" id="CLU_046006_11_2_5"/>
<gene>
    <name evidence="2" type="ORF">ABI_02320</name>
</gene>
<feature type="domain" description="VOC" evidence="1">
    <location>
        <begin position="11"/>
        <end position="133"/>
    </location>
</feature>
<dbReference type="CDD" id="cd07246">
    <property type="entry name" value="VOC_like"/>
    <property type="match status" value="1"/>
</dbReference>
<sequence>MTDTPTIDPALFNGVIAYINVVGANDAVEFYKKAFGAEVLRRMPTEDGRLMHCHLKIHGGSIMVADAFPEYGYPHQPSHSFTMTIVDEAVDPWWNRAVEAGCEVTSPLKLEFWGDRYGAMKDPYGVHWAFNEPQKQG</sequence>
<dbReference type="SUPFAM" id="SSF54593">
    <property type="entry name" value="Glyoxalase/Bleomycin resistance protein/Dihydroxybiphenyl dioxygenase"/>
    <property type="match status" value="1"/>
</dbReference>
<dbReference type="PANTHER" id="PTHR34109">
    <property type="entry name" value="BNAUNNG04460D PROTEIN-RELATED"/>
    <property type="match status" value="1"/>
</dbReference>
<dbReference type="EMBL" id="GL883077">
    <property type="protein sequence ID" value="EGF91800.1"/>
    <property type="molecule type" value="Genomic_DNA"/>
</dbReference>
<dbReference type="OrthoDB" id="9795306at2"/>
<dbReference type="GO" id="GO:0051213">
    <property type="term" value="F:dioxygenase activity"/>
    <property type="evidence" value="ECO:0007669"/>
    <property type="project" value="UniProtKB-KW"/>
</dbReference>
<keyword evidence="2" id="KW-0560">Oxidoreductase</keyword>
<evidence type="ECO:0000313" key="2">
    <source>
        <dbReference type="EMBL" id="EGF91800.1"/>
    </source>
</evidence>
<proteinExistence type="predicted"/>